<dbReference type="EMBL" id="MINN01000074">
    <property type="protein sequence ID" value="OIU71922.1"/>
    <property type="molecule type" value="Genomic_DNA"/>
</dbReference>
<name>A0A1J6W2V7_9BACI</name>
<proteinExistence type="predicted"/>
<dbReference type="SUPFAM" id="SSF49764">
    <property type="entry name" value="HSP20-like chaperones"/>
    <property type="match status" value="1"/>
</dbReference>
<dbReference type="OrthoDB" id="2942082at2"/>
<reference evidence="1 2" key="1">
    <citation type="submission" date="2016-09" db="EMBL/GenBank/DDBJ databases">
        <title>Bacillus aquimaris SAMM genome sequence reveals colonization and biosurfactant production capacities.</title>
        <authorList>
            <person name="Waghmode S.R."/>
            <person name="Suryavanshi M.V."/>
        </authorList>
    </citation>
    <scope>NUCLEOTIDE SEQUENCE [LARGE SCALE GENOMIC DNA]</scope>
    <source>
        <strain evidence="1 2">SAMM</strain>
    </source>
</reference>
<sequence>MSKERENFYLENWEERMKDWLLDPDTVRLDEKEFRIDFLDTTDAFIVEVETENICPDELILMKRDHRLIISIRLKNELKARSRYVEFPFCLKQRDLTYSLEHHTIEINVPKQECKENTSLVIRVQGICNEDSPSI</sequence>
<dbReference type="InterPro" id="IPR008978">
    <property type="entry name" value="HSP20-like_chaperone"/>
</dbReference>
<dbReference type="CDD" id="cd00298">
    <property type="entry name" value="ACD_sHsps_p23-like"/>
    <property type="match status" value="1"/>
</dbReference>
<comment type="caution">
    <text evidence="1">The sequence shown here is derived from an EMBL/GenBank/DDBJ whole genome shotgun (WGS) entry which is preliminary data.</text>
</comment>
<gene>
    <name evidence="1" type="ORF">BHE18_04560</name>
</gene>
<dbReference type="Gene3D" id="2.60.40.790">
    <property type="match status" value="1"/>
</dbReference>
<dbReference type="Proteomes" id="UP000182062">
    <property type="component" value="Unassembled WGS sequence"/>
</dbReference>
<organism evidence="1 2">
    <name type="scientific">Rossellomorea aquimaris</name>
    <dbReference type="NCBI Taxonomy" id="189382"/>
    <lineage>
        <taxon>Bacteria</taxon>
        <taxon>Bacillati</taxon>
        <taxon>Bacillota</taxon>
        <taxon>Bacilli</taxon>
        <taxon>Bacillales</taxon>
        <taxon>Bacillaceae</taxon>
        <taxon>Rossellomorea</taxon>
    </lineage>
</organism>
<accession>A0A1J6W2V7</accession>
<evidence type="ECO:0000313" key="2">
    <source>
        <dbReference type="Proteomes" id="UP000182062"/>
    </source>
</evidence>
<evidence type="ECO:0008006" key="3">
    <source>
        <dbReference type="Google" id="ProtNLM"/>
    </source>
</evidence>
<keyword evidence="2" id="KW-1185">Reference proteome</keyword>
<dbReference type="AlphaFoldDB" id="A0A1J6W2V7"/>
<evidence type="ECO:0000313" key="1">
    <source>
        <dbReference type="EMBL" id="OIU71922.1"/>
    </source>
</evidence>
<protein>
    <recommendedName>
        <fullName evidence="3">Hsp20/alpha crystallin family protein</fullName>
    </recommendedName>
</protein>
<dbReference type="RefSeq" id="WP_071617587.1">
    <property type="nucleotide sequence ID" value="NZ_MINN01000074.1"/>
</dbReference>